<dbReference type="VEuPathDB" id="FungiDB:VP01_4411g1"/>
<dbReference type="AlphaFoldDB" id="A0A0L6UPK2"/>
<gene>
    <name evidence="1" type="ORF">VP01_4411g1</name>
</gene>
<evidence type="ECO:0000313" key="2">
    <source>
        <dbReference type="Proteomes" id="UP000037035"/>
    </source>
</evidence>
<keyword evidence="2" id="KW-1185">Reference proteome</keyword>
<proteinExistence type="predicted"/>
<name>A0A0L6UPK2_9BASI</name>
<comment type="caution">
    <text evidence="1">The sequence shown here is derived from an EMBL/GenBank/DDBJ whole genome shotgun (WGS) entry which is preliminary data.</text>
</comment>
<organism evidence="1 2">
    <name type="scientific">Puccinia sorghi</name>
    <dbReference type="NCBI Taxonomy" id="27349"/>
    <lineage>
        <taxon>Eukaryota</taxon>
        <taxon>Fungi</taxon>
        <taxon>Dikarya</taxon>
        <taxon>Basidiomycota</taxon>
        <taxon>Pucciniomycotina</taxon>
        <taxon>Pucciniomycetes</taxon>
        <taxon>Pucciniales</taxon>
        <taxon>Pucciniaceae</taxon>
        <taxon>Puccinia</taxon>
    </lineage>
</organism>
<feature type="non-terminal residue" evidence="1">
    <location>
        <position position="154"/>
    </location>
</feature>
<protein>
    <submittedName>
        <fullName evidence="1">Uncharacterized protein</fullName>
    </submittedName>
</protein>
<dbReference type="EMBL" id="LAVV01009515">
    <property type="protein sequence ID" value="KNZ50463.1"/>
    <property type="molecule type" value="Genomic_DNA"/>
</dbReference>
<feature type="non-terminal residue" evidence="1">
    <location>
        <position position="1"/>
    </location>
</feature>
<sequence length="154" mass="17168">MFGSIARVGCPLGRAARVESIGQEEFPEMDEASIPALAVLDRELQRQEEWVPKLTHSCVFLPLKCNDTYIHALIDTGLELNLTSPKAVVQYQLQLTPLPRPARVNFVMAWCIPVWGRAEARYNCVVGCLPQGIINLALVKGFFPFLLKSYNPLG</sequence>
<dbReference type="Proteomes" id="UP000037035">
    <property type="component" value="Unassembled WGS sequence"/>
</dbReference>
<evidence type="ECO:0000313" key="1">
    <source>
        <dbReference type="EMBL" id="KNZ50463.1"/>
    </source>
</evidence>
<reference evidence="1 2" key="1">
    <citation type="submission" date="2015-08" db="EMBL/GenBank/DDBJ databases">
        <title>Next Generation Sequencing and Analysis of the Genome of Puccinia sorghi L Schw, the Causal Agent of Maize Common Rust.</title>
        <authorList>
            <person name="Rochi L."/>
            <person name="Burguener G."/>
            <person name="Darino M."/>
            <person name="Turjanski A."/>
            <person name="Kreff E."/>
            <person name="Dieguez M.J."/>
            <person name="Sacco F."/>
        </authorList>
    </citation>
    <scope>NUCLEOTIDE SEQUENCE [LARGE SCALE GENOMIC DNA]</scope>
    <source>
        <strain evidence="1 2">RO10H11247</strain>
    </source>
</reference>
<accession>A0A0L6UPK2</accession>